<feature type="compositionally biased region" description="Polar residues" evidence="1">
    <location>
        <begin position="230"/>
        <end position="242"/>
    </location>
</feature>
<dbReference type="Gene3D" id="2.60.120.290">
    <property type="entry name" value="Spermadhesin, CUB domain"/>
    <property type="match status" value="1"/>
</dbReference>
<evidence type="ECO:0000313" key="5">
    <source>
        <dbReference type="Proteomes" id="UP001164746"/>
    </source>
</evidence>
<accession>A0ABY7EA38</accession>
<evidence type="ECO:0000313" key="4">
    <source>
        <dbReference type="EMBL" id="WAR06907.1"/>
    </source>
</evidence>
<dbReference type="InterPro" id="IPR035914">
    <property type="entry name" value="Sperma_CUB_dom_sf"/>
</dbReference>
<gene>
    <name evidence="4" type="ORF">MAR_016865</name>
</gene>
<name>A0ABY7EA38_MYAAR</name>
<keyword evidence="5" id="KW-1185">Reference proteome</keyword>
<feature type="transmembrane region" description="Helical" evidence="2">
    <location>
        <begin position="164"/>
        <end position="190"/>
    </location>
</feature>
<reference evidence="4" key="1">
    <citation type="submission" date="2022-11" db="EMBL/GenBank/DDBJ databases">
        <title>Centuries of genome instability and evolution in soft-shell clam transmissible cancer (bioRxiv).</title>
        <authorList>
            <person name="Hart S.F.M."/>
            <person name="Yonemitsu M.A."/>
            <person name="Giersch R.M."/>
            <person name="Beal B.F."/>
            <person name="Arriagada G."/>
            <person name="Davis B.W."/>
            <person name="Ostrander E.A."/>
            <person name="Goff S.P."/>
            <person name="Metzger M.J."/>
        </authorList>
    </citation>
    <scope>NUCLEOTIDE SEQUENCE</scope>
    <source>
        <strain evidence="4">MELC-2E11</strain>
        <tissue evidence="4">Siphon/mantle</tissue>
    </source>
</reference>
<organism evidence="4 5">
    <name type="scientific">Mya arenaria</name>
    <name type="common">Soft-shell clam</name>
    <dbReference type="NCBI Taxonomy" id="6604"/>
    <lineage>
        <taxon>Eukaryota</taxon>
        <taxon>Metazoa</taxon>
        <taxon>Spiralia</taxon>
        <taxon>Lophotrochozoa</taxon>
        <taxon>Mollusca</taxon>
        <taxon>Bivalvia</taxon>
        <taxon>Autobranchia</taxon>
        <taxon>Heteroconchia</taxon>
        <taxon>Euheterodonta</taxon>
        <taxon>Imparidentia</taxon>
        <taxon>Neoheterodontei</taxon>
        <taxon>Myida</taxon>
        <taxon>Myoidea</taxon>
        <taxon>Myidae</taxon>
        <taxon>Mya</taxon>
    </lineage>
</organism>
<dbReference type="Proteomes" id="UP001164746">
    <property type="component" value="Chromosome 6"/>
</dbReference>
<evidence type="ECO:0008006" key="6">
    <source>
        <dbReference type="Google" id="ProtNLM"/>
    </source>
</evidence>
<feature type="signal peptide" evidence="3">
    <location>
        <begin position="1"/>
        <end position="22"/>
    </location>
</feature>
<keyword evidence="2" id="KW-0472">Membrane</keyword>
<evidence type="ECO:0000256" key="1">
    <source>
        <dbReference type="SAM" id="MobiDB-lite"/>
    </source>
</evidence>
<protein>
    <recommendedName>
        <fullName evidence="6">CUB domain-containing protein</fullName>
    </recommendedName>
</protein>
<feature type="region of interest" description="Disordered" evidence="1">
    <location>
        <begin position="223"/>
        <end position="251"/>
    </location>
</feature>
<evidence type="ECO:0000256" key="3">
    <source>
        <dbReference type="SAM" id="SignalP"/>
    </source>
</evidence>
<keyword evidence="2" id="KW-1133">Transmembrane helix</keyword>
<proteinExistence type="predicted"/>
<feature type="chain" id="PRO_5045661950" description="CUB domain-containing protein" evidence="3">
    <location>
        <begin position="23"/>
        <end position="251"/>
    </location>
</feature>
<sequence>MYNSIEWTALFLLCIHTGHTSGSVQVTSDRCGQTFDLAETGDLTLTFDGDRLDTDKEPACAYHFNVRDNSGTVCVEFVVFNISSPQTHIRVKYYDGPYVASMPTEEFRYHNLPPADPICAKFRSVTVTFESRNGSASAAYIEVRAFPKDEGVNHPSADRTLAGVYTVIVIVVVTMVTSVTMAIVIVVCCLRKHQLLCFSHHLSDDEKNGIWLSDLKGVSSVRSRPGTAASRPQSSLHVNQEETQYDLPGSV</sequence>
<keyword evidence="2" id="KW-0812">Transmembrane</keyword>
<evidence type="ECO:0000256" key="2">
    <source>
        <dbReference type="SAM" id="Phobius"/>
    </source>
</evidence>
<dbReference type="EMBL" id="CP111017">
    <property type="protein sequence ID" value="WAR06907.1"/>
    <property type="molecule type" value="Genomic_DNA"/>
</dbReference>
<keyword evidence="3" id="KW-0732">Signal</keyword>